<proteinExistence type="predicted"/>
<dbReference type="STRING" id="29170.A0A368F1E9"/>
<dbReference type="OrthoDB" id="5807119at2759"/>
<keyword evidence="2" id="KW-1185">Reference proteome</keyword>
<dbReference type="AlphaFoldDB" id="A0A368F1E9"/>
<evidence type="ECO:0000313" key="2">
    <source>
        <dbReference type="Proteomes" id="UP000252519"/>
    </source>
</evidence>
<name>A0A368F1E9_ANCCA</name>
<reference evidence="1 2" key="1">
    <citation type="submission" date="2014-10" db="EMBL/GenBank/DDBJ databases">
        <title>Draft genome of the hookworm Ancylostoma caninum.</title>
        <authorList>
            <person name="Mitreva M."/>
        </authorList>
    </citation>
    <scope>NUCLEOTIDE SEQUENCE [LARGE SCALE GENOMIC DNA]</scope>
    <source>
        <strain evidence="1 2">Baltimore</strain>
    </source>
</reference>
<dbReference type="EMBL" id="JOJR01024300">
    <property type="protein sequence ID" value="RCN24027.1"/>
    <property type="molecule type" value="Genomic_DNA"/>
</dbReference>
<dbReference type="Proteomes" id="UP000252519">
    <property type="component" value="Unassembled WGS sequence"/>
</dbReference>
<accession>A0A368F1E9</accession>
<sequence length="95" mass="10441">MTMSSPVLTSPHGMSVESKVTGQPMYLSQEALNHIQACQNEAFIWRTKAAQLEIVVKDQLAKANRIEEALRAELLAARSGQPQVRNLSPLFCGFG</sequence>
<gene>
    <name evidence="1" type="ORF">ANCCAN_30284</name>
</gene>
<evidence type="ECO:0000313" key="1">
    <source>
        <dbReference type="EMBL" id="RCN24027.1"/>
    </source>
</evidence>
<comment type="caution">
    <text evidence="1">The sequence shown here is derived from an EMBL/GenBank/DDBJ whole genome shotgun (WGS) entry which is preliminary data.</text>
</comment>
<organism evidence="1 2">
    <name type="scientific">Ancylostoma caninum</name>
    <name type="common">Dog hookworm</name>
    <dbReference type="NCBI Taxonomy" id="29170"/>
    <lineage>
        <taxon>Eukaryota</taxon>
        <taxon>Metazoa</taxon>
        <taxon>Ecdysozoa</taxon>
        <taxon>Nematoda</taxon>
        <taxon>Chromadorea</taxon>
        <taxon>Rhabditida</taxon>
        <taxon>Rhabditina</taxon>
        <taxon>Rhabditomorpha</taxon>
        <taxon>Strongyloidea</taxon>
        <taxon>Ancylostomatidae</taxon>
        <taxon>Ancylostomatinae</taxon>
        <taxon>Ancylostoma</taxon>
    </lineage>
</organism>
<protein>
    <submittedName>
        <fullName evidence="1">Uncharacterized protein</fullName>
    </submittedName>
</protein>